<proteinExistence type="predicted"/>
<dbReference type="InterPro" id="IPR032675">
    <property type="entry name" value="LRR_dom_sf"/>
</dbReference>
<accession>A0A8S0WM09</accession>
<sequence length="458" mass="51735">MAGFAKLDELSVGFRTLHLSAPQKMPQKTSALDVVNLHDVDSNPPISKIPVEILWEVFTKFVDDPTISRIENPTRPLVSRHSSADPTILGQVCSHWRSVALNLPTLWSTIFIRNPAKSQLYRTHLWLERSADQPLNLTLEDGIDDRDLNTTGTSSAPSTRARTSGEELISAYLPTSTSHPFSNDFRQHEFFHPLWQFPYHDEIWAFFNSSPKLQNVSYFADRPDILPQNTPYGQLTSVEILFFLSPEDLLSLMSLLPNLCNLRADVVPSRPAIPHSIPPAASFPVTLKDLRTLQLSVGLSLTKLFSQLVLPSLEELLLSFHFLDGETEPRYPAIQNLLQRSECRLRKLKIVDRKMTEADSNVYFEAGELQGLSFLELGANLSTKSTDLLLEKMPARPHTFLPNLHQLHLSGISNTPDGKLSEMISSRLPLLRRFTILTTDGEYGPLDEAFFAEFWDHK</sequence>
<dbReference type="Gene3D" id="3.80.10.10">
    <property type="entry name" value="Ribonuclease Inhibitor"/>
    <property type="match status" value="1"/>
</dbReference>
<evidence type="ECO:0008006" key="4">
    <source>
        <dbReference type="Google" id="ProtNLM"/>
    </source>
</evidence>
<name>A0A8S0WM09_CYCAE</name>
<evidence type="ECO:0000313" key="2">
    <source>
        <dbReference type="EMBL" id="CAA7265677.1"/>
    </source>
</evidence>
<comment type="caution">
    <text evidence="2">The sequence shown here is derived from an EMBL/GenBank/DDBJ whole genome shotgun (WGS) entry which is preliminary data.</text>
</comment>
<evidence type="ECO:0000313" key="3">
    <source>
        <dbReference type="Proteomes" id="UP000467700"/>
    </source>
</evidence>
<dbReference type="SUPFAM" id="SSF81383">
    <property type="entry name" value="F-box domain"/>
    <property type="match status" value="1"/>
</dbReference>
<feature type="compositionally biased region" description="Low complexity" evidence="1">
    <location>
        <begin position="150"/>
        <end position="162"/>
    </location>
</feature>
<dbReference type="Gene3D" id="1.20.1280.50">
    <property type="match status" value="1"/>
</dbReference>
<dbReference type="InterPro" id="IPR036047">
    <property type="entry name" value="F-box-like_dom_sf"/>
</dbReference>
<dbReference type="OrthoDB" id="3217549at2759"/>
<feature type="region of interest" description="Disordered" evidence="1">
    <location>
        <begin position="142"/>
        <end position="162"/>
    </location>
</feature>
<evidence type="ECO:0000256" key="1">
    <source>
        <dbReference type="SAM" id="MobiDB-lite"/>
    </source>
</evidence>
<dbReference type="EMBL" id="CACVBS010000050">
    <property type="protein sequence ID" value="CAA7265677.1"/>
    <property type="molecule type" value="Genomic_DNA"/>
</dbReference>
<protein>
    <recommendedName>
        <fullName evidence="4">F-box domain-containing protein</fullName>
    </recommendedName>
</protein>
<reference evidence="2 3" key="1">
    <citation type="submission" date="2020-01" db="EMBL/GenBank/DDBJ databases">
        <authorList>
            <person name="Gupta K D."/>
        </authorList>
    </citation>
    <scope>NUCLEOTIDE SEQUENCE [LARGE SCALE GENOMIC DNA]</scope>
</reference>
<organism evidence="2 3">
    <name type="scientific">Cyclocybe aegerita</name>
    <name type="common">Black poplar mushroom</name>
    <name type="synonym">Agrocybe aegerita</name>
    <dbReference type="NCBI Taxonomy" id="1973307"/>
    <lineage>
        <taxon>Eukaryota</taxon>
        <taxon>Fungi</taxon>
        <taxon>Dikarya</taxon>
        <taxon>Basidiomycota</taxon>
        <taxon>Agaricomycotina</taxon>
        <taxon>Agaricomycetes</taxon>
        <taxon>Agaricomycetidae</taxon>
        <taxon>Agaricales</taxon>
        <taxon>Agaricineae</taxon>
        <taxon>Bolbitiaceae</taxon>
        <taxon>Cyclocybe</taxon>
    </lineage>
</organism>
<gene>
    <name evidence="2" type="ORF">AAE3_LOCUS7992</name>
</gene>
<dbReference type="Proteomes" id="UP000467700">
    <property type="component" value="Unassembled WGS sequence"/>
</dbReference>
<dbReference type="AlphaFoldDB" id="A0A8S0WM09"/>
<keyword evidence="3" id="KW-1185">Reference proteome</keyword>